<dbReference type="EMBL" id="AMYD01003186">
    <property type="protein sequence ID" value="EQB46958.1"/>
    <property type="molecule type" value="Genomic_DNA"/>
</dbReference>
<organism evidence="1 2">
    <name type="scientific">Colletotrichum gloeosporioides (strain Cg-14)</name>
    <name type="common">Anthracnose fungus</name>
    <name type="synonym">Glomerella cingulata</name>
    <dbReference type="NCBI Taxonomy" id="1237896"/>
    <lineage>
        <taxon>Eukaryota</taxon>
        <taxon>Fungi</taxon>
        <taxon>Dikarya</taxon>
        <taxon>Ascomycota</taxon>
        <taxon>Pezizomycotina</taxon>
        <taxon>Sordariomycetes</taxon>
        <taxon>Hypocreomycetidae</taxon>
        <taxon>Glomerellales</taxon>
        <taxon>Glomerellaceae</taxon>
        <taxon>Colletotrichum</taxon>
        <taxon>Colletotrichum gloeosporioides species complex</taxon>
    </lineage>
</organism>
<proteinExistence type="predicted"/>
<gene>
    <name evidence="1" type="ORF">CGLO_13957</name>
</gene>
<accession>T0K2M2</accession>
<evidence type="ECO:0000313" key="2">
    <source>
        <dbReference type="Proteomes" id="UP000015530"/>
    </source>
</evidence>
<protein>
    <submittedName>
        <fullName evidence="1">Uncharacterized protein</fullName>
    </submittedName>
</protein>
<comment type="caution">
    <text evidence="1">The sequence shown here is derived from an EMBL/GenBank/DDBJ whole genome shotgun (WGS) entry which is preliminary data.</text>
</comment>
<dbReference type="HOGENOM" id="CLU_1916924_0_0_1"/>
<dbReference type="AlphaFoldDB" id="T0K2M2"/>
<dbReference type="Proteomes" id="UP000015530">
    <property type="component" value="Unassembled WGS sequence"/>
</dbReference>
<name>T0K2M2_COLGC</name>
<reference evidence="2" key="1">
    <citation type="journal article" date="2013" name="Mol. Plant Microbe Interact.">
        <title>Global aspects of pacC regulation of pathogenicity genes in Colletotrichum gloeosporioides as revealed by transcriptome analysis.</title>
        <authorList>
            <person name="Alkan N."/>
            <person name="Meng X."/>
            <person name="Friedlander G."/>
            <person name="Reuveni E."/>
            <person name="Sukno S."/>
            <person name="Sherman A."/>
            <person name="Thon M."/>
            <person name="Fluhr R."/>
            <person name="Prusky D."/>
        </authorList>
    </citation>
    <scope>NUCLEOTIDE SEQUENCE [LARGE SCALE GENOMIC DNA]</scope>
    <source>
        <strain evidence="2">Cg-14</strain>
    </source>
</reference>
<sequence length="132" mass="14567">MRAYRVWPEPLHLALSRVPDHPTRSIRISSQHLTHISRLRVVRPCLTSTCDGLAPYMNGNQPPTMGRRSSLPLISHAAPSQRPSSRLAAAEAVATLVFAPASSWQPNLEGKGKKCIIMPMTVMLRHEVQSAI</sequence>
<evidence type="ECO:0000313" key="1">
    <source>
        <dbReference type="EMBL" id="EQB46958.1"/>
    </source>
</evidence>